<dbReference type="AlphaFoldDB" id="A0A351U5T0"/>
<proteinExistence type="predicted"/>
<feature type="domain" description="Mce/MlaD" evidence="2">
    <location>
        <begin position="38"/>
        <end position="115"/>
    </location>
</feature>
<dbReference type="InterPro" id="IPR052336">
    <property type="entry name" value="MlaD_Phospholipid_Transporter"/>
</dbReference>
<feature type="transmembrane region" description="Helical" evidence="1">
    <location>
        <begin position="6"/>
        <end position="26"/>
    </location>
</feature>
<protein>
    <submittedName>
        <fullName evidence="3">Outer membrane lipid asymmetry maintenance protein MlaD</fullName>
    </submittedName>
</protein>
<accession>A0A351U5T0</accession>
<name>A0A351U5T0_9BACT</name>
<keyword evidence="1" id="KW-0812">Transmembrane</keyword>
<dbReference type="STRING" id="909663.GCA_000512235_00202"/>
<dbReference type="GO" id="GO:0005548">
    <property type="term" value="F:phospholipid transporter activity"/>
    <property type="evidence" value="ECO:0007669"/>
    <property type="project" value="TreeGrafter"/>
</dbReference>
<sequence>MKKYSMETVVGIFVVIGLICVGYMTIKLGKLTFLGNDTYTLYATFTSASGLRSGGPVEIYGIEVGRIERLAIDEKKQMALVELRIQNGIKVYDDATAAIKTSGLIGDKFIKIDPGGSGEPLSAGGMIADTSTPPDIEELIGRYAFGDVKKDTQKPSK</sequence>
<gene>
    <name evidence="3" type="primary">mlaD</name>
    <name evidence="3" type="ORF">GXY80_12125</name>
</gene>
<evidence type="ECO:0000313" key="3">
    <source>
        <dbReference type="EMBL" id="NLW36204.1"/>
    </source>
</evidence>
<keyword evidence="1" id="KW-1133">Transmembrane helix</keyword>
<evidence type="ECO:0000256" key="1">
    <source>
        <dbReference type="SAM" id="Phobius"/>
    </source>
</evidence>
<reference evidence="3" key="2">
    <citation type="submission" date="2020-01" db="EMBL/GenBank/DDBJ databases">
        <authorList>
            <person name="Campanaro S."/>
        </authorList>
    </citation>
    <scope>NUCLEOTIDE SEQUENCE</scope>
    <source>
        <strain evidence="3">AS06rmzACSIP_7</strain>
    </source>
</reference>
<dbReference type="GO" id="GO:0005543">
    <property type="term" value="F:phospholipid binding"/>
    <property type="evidence" value="ECO:0007669"/>
    <property type="project" value="TreeGrafter"/>
</dbReference>
<dbReference type="PANTHER" id="PTHR33371:SF4">
    <property type="entry name" value="INTERMEMBRANE PHOSPHOLIPID TRANSPORT SYSTEM BINDING PROTEIN MLAD"/>
    <property type="match status" value="1"/>
</dbReference>
<dbReference type="EMBL" id="JAAYEE010000222">
    <property type="protein sequence ID" value="NLW36204.1"/>
    <property type="molecule type" value="Genomic_DNA"/>
</dbReference>
<dbReference type="InterPro" id="IPR003399">
    <property type="entry name" value="Mce/MlaD"/>
</dbReference>
<dbReference type="Proteomes" id="UP000777265">
    <property type="component" value="Unassembled WGS sequence"/>
</dbReference>
<keyword evidence="1" id="KW-0472">Membrane</keyword>
<organism evidence="3 4">
    <name type="scientific">Syntrophorhabdus aromaticivorans</name>
    <dbReference type="NCBI Taxonomy" id="328301"/>
    <lineage>
        <taxon>Bacteria</taxon>
        <taxon>Pseudomonadati</taxon>
        <taxon>Thermodesulfobacteriota</taxon>
        <taxon>Syntrophorhabdia</taxon>
        <taxon>Syntrophorhabdales</taxon>
        <taxon>Syntrophorhabdaceae</taxon>
        <taxon>Syntrophorhabdus</taxon>
    </lineage>
</organism>
<reference evidence="3" key="1">
    <citation type="journal article" date="2020" name="Biotechnol. Biofuels">
        <title>New insights from the biogas microbiome by comprehensive genome-resolved metagenomics of nearly 1600 species originating from multiple anaerobic digesters.</title>
        <authorList>
            <person name="Campanaro S."/>
            <person name="Treu L."/>
            <person name="Rodriguez-R L.M."/>
            <person name="Kovalovszki A."/>
            <person name="Ziels R.M."/>
            <person name="Maus I."/>
            <person name="Zhu X."/>
            <person name="Kougias P.G."/>
            <person name="Basile A."/>
            <person name="Luo G."/>
            <person name="Schluter A."/>
            <person name="Konstantinidis K.T."/>
            <person name="Angelidaki I."/>
        </authorList>
    </citation>
    <scope>NUCLEOTIDE SEQUENCE</scope>
    <source>
        <strain evidence="3">AS06rmzACSIP_7</strain>
    </source>
</reference>
<dbReference type="InterPro" id="IPR030970">
    <property type="entry name" value="ABC_MlaD"/>
</dbReference>
<comment type="caution">
    <text evidence="3">The sequence shown here is derived from an EMBL/GenBank/DDBJ whole genome shotgun (WGS) entry which is preliminary data.</text>
</comment>
<dbReference type="PANTHER" id="PTHR33371">
    <property type="entry name" value="INTERMEMBRANE PHOSPHOLIPID TRANSPORT SYSTEM BINDING PROTEIN MLAD-RELATED"/>
    <property type="match status" value="1"/>
</dbReference>
<evidence type="ECO:0000259" key="2">
    <source>
        <dbReference type="Pfam" id="PF02470"/>
    </source>
</evidence>
<dbReference type="Pfam" id="PF02470">
    <property type="entry name" value="MlaD"/>
    <property type="match status" value="1"/>
</dbReference>
<evidence type="ECO:0000313" key="4">
    <source>
        <dbReference type="Proteomes" id="UP000777265"/>
    </source>
</evidence>
<dbReference type="NCBIfam" id="TIGR04430">
    <property type="entry name" value="OM_asym_MlaD"/>
    <property type="match status" value="1"/>
</dbReference>